<evidence type="ECO:0000259" key="1">
    <source>
        <dbReference type="SMART" id="SM00829"/>
    </source>
</evidence>
<dbReference type="SUPFAM" id="SSF50129">
    <property type="entry name" value="GroES-like"/>
    <property type="match status" value="1"/>
</dbReference>
<dbReference type="Gene3D" id="3.40.50.720">
    <property type="entry name" value="NAD(P)-binding Rossmann-like Domain"/>
    <property type="match status" value="1"/>
</dbReference>
<comment type="caution">
    <text evidence="2">The sequence shown here is derived from an EMBL/GenBank/DDBJ whole genome shotgun (WGS) entry which is preliminary data.</text>
</comment>
<name>A0A6H9YFY2_9ACTN</name>
<protein>
    <submittedName>
        <fullName evidence="2">NAD(P)-dependent alcohol dehydrogenase</fullName>
    </submittedName>
</protein>
<evidence type="ECO:0000313" key="3">
    <source>
        <dbReference type="Proteomes" id="UP000468735"/>
    </source>
</evidence>
<dbReference type="Gene3D" id="3.90.180.10">
    <property type="entry name" value="Medium-chain alcohol dehydrogenases, catalytic domain"/>
    <property type="match status" value="1"/>
</dbReference>
<reference evidence="2 3" key="1">
    <citation type="submission" date="2019-09" db="EMBL/GenBank/DDBJ databases">
        <title>Actinomadura physcomitrii sp. nov., a novel actinomycete isolated from moss [Physcomitrium sphaericum (Ludw) Fuernr].</title>
        <authorList>
            <person name="Zhuang X."/>
            <person name="Liu C."/>
        </authorList>
    </citation>
    <scope>NUCLEOTIDE SEQUENCE [LARGE SCALE GENOMIC DNA]</scope>
    <source>
        <strain evidence="2 3">HMC1</strain>
    </source>
</reference>
<gene>
    <name evidence="2" type="ORF">F8566_44410</name>
</gene>
<organism evidence="2 3">
    <name type="scientific">Actinomadura rudentiformis</name>
    <dbReference type="NCBI Taxonomy" id="359158"/>
    <lineage>
        <taxon>Bacteria</taxon>
        <taxon>Bacillati</taxon>
        <taxon>Actinomycetota</taxon>
        <taxon>Actinomycetes</taxon>
        <taxon>Streptosporangiales</taxon>
        <taxon>Thermomonosporaceae</taxon>
        <taxon>Actinomadura</taxon>
    </lineage>
</organism>
<dbReference type="InterPro" id="IPR011032">
    <property type="entry name" value="GroES-like_sf"/>
</dbReference>
<evidence type="ECO:0000313" key="2">
    <source>
        <dbReference type="EMBL" id="KAB2340655.1"/>
    </source>
</evidence>
<dbReference type="PANTHER" id="PTHR45033">
    <property type="match status" value="1"/>
</dbReference>
<accession>A0A6H9YFY2</accession>
<dbReference type="InterPro" id="IPR020843">
    <property type="entry name" value="ER"/>
</dbReference>
<dbReference type="SUPFAM" id="SSF51735">
    <property type="entry name" value="NAD(P)-binding Rossmann-fold domains"/>
    <property type="match status" value="1"/>
</dbReference>
<dbReference type="PANTHER" id="PTHR45033:SF2">
    <property type="entry name" value="ZINC-TYPE ALCOHOL DEHYDROGENASE-LIKE PROTEIN C1773.06C"/>
    <property type="match status" value="1"/>
</dbReference>
<dbReference type="Pfam" id="PF08240">
    <property type="entry name" value="ADH_N"/>
    <property type="match status" value="1"/>
</dbReference>
<keyword evidence="3" id="KW-1185">Reference proteome</keyword>
<dbReference type="GO" id="GO:0016491">
    <property type="term" value="F:oxidoreductase activity"/>
    <property type="evidence" value="ECO:0007669"/>
    <property type="project" value="InterPro"/>
</dbReference>
<feature type="domain" description="Enoyl reductase (ER)" evidence="1">
    <location>
        <begin position="10"/>
        <end position="337"/>
    </location>
</feature>
<dbReference type="InterPro" id="IPR013154">
    <property type="entry name" value="ADH-like_N"/>
</dbReference>
<dbReference type="EMBL" id="WBMT01000029">
    <property type="protein sequence ID" value="KAB2340655.1"/>
    <property type="molecule type" value="Genomic_DNA"/>
</dbReference>
<proteinExistence type="predicted"/>
<dbReference type="OrthoDB" id="3175656at2"/>
<dbReference type="InterPro" id="IPR013149">
    <property type="entry name" value="ADH-like_C"/>
</dbReference>
<dbReference type="Pfam" id="PF00107">
    <property type="entry name" value="ADH_zinc_N"/>
    <property type="match status" value="1"/>
</dbReference>
<dbReference type="CDD" id="cd08276">
    <property type="entry name" value="MDR7"/>
    <property type="match status" value="1"/>
</dbReference>
<dbReference type="InterPro" id="IPR052711">
    <property type="entry name" value="Zinc_ADH-like"/>
</dbReference>
<dbReference type="InterPro" id="IPR036291">
    <property type="entry name" value="NAD(P)-bd_dom_sf"/>
</dbReference>
<sequence length="340" mass="35358">MTYWTMTATGREHLKLAHGDVPVPGPREVLVKVGAAALNFRDRLAIDDGLTMVFPETGPFVPGSDMAGTVVAVGAAVERWQPGDRVISVSLPGWIDGSGPGDALLGGPEALGSGYFPGVFSEYVVLDQEWVVSAPANLTDAEASALPMAGLTAWTALVERGRLRAGQTVLVQGTGGVSLFGLQIAAAHGAKVIVTSGDDAKLARAAALGADHGINRNSRDWVQAVHELTAGHGADHILEIVGGAHLARSLEAAAVGGHVSLIGVLGGFEFAGKISDLARKKLTLHGIQVGHRRSLEELVRAVDQAGISPVIDTAYPHTELPEALDHMTRGPFGKVVLTFP</sequence>
<dbReference type="SMART" id="SM00829">
    <property type="entry name" value="PKS_ER"/>
    <property type="match status" value="1"/>
</dbReference>
<dbReference type="AlphaFoldDB" id="A0A6H9YFY2"/>
<dbReference type="Proteomes" id="UP000468735">
    <property type="component" value="Unassembled WGS sequence"/>
</dbReference>